<dbReference type="EC" id="2.7.1.158" evidence="3 9"/>
<gene>
    <name evidence="10" type="ordered locus">KLTH0H14630g</name>
</gene>
<keyword evidence="11" id="KW-1185">Reference proteome</keyword>
<keyword evidence="5 9" id="KW-0808">Transferase</keyword>
<comment type="domain">
    <text evidence="9">The EXKPK motif is conserved in inositol-pentakisphosphate 2-kinases of both family 1 and 2.</text>
</comment>
<comment type="similarity">
    <text evidence="2">Belongs to the IPK1 type 1 family.</text>
</comment>
<evidence type="ECO:0000256" key="2">
    <source>
        <dbReference type="ARBA" id="ARBA00008305"/>
    </source>
</evidence>
<dbReference type="HOGENOM" id="CLU_046294_0_0_1"/>
<dbReference type="OMA" id="FIELRCK"/>
<accession>C5E3L8</accession>
<dbReference type="AlphaFoldDB" id="C5E3L8"/>
<reference evidence="10 11" key="1">
    <citation type="journal article" date="2009" name="Genome Res.">
        <title>Comparative genomics of protoploid Saccharomycetaceae.</title>
        <authorList>
            <consortium name="The Genolevures Consortium"/>
            <person name="Souciet J.-L."/>
            <person name="Dujon B."/>
            <person name="Gaillardin C."/>
            <person name="Johnston M."/>
            <person name="Baret P.V."/>
            <person name="Cliften P."/>
            <person name="Sherman D.J."/>
            <person name="Weissenbach J."/>
            <person name="Westhof E."/>
            <person name="Wincker P."/>
            <person name="Jubin C."/>
            <person name="Poulain J."/>
            <person name="Barbe V."/>
            <person name="Segurens B."/>
            <person name="Artiguenave F."/>
            <person name="Anthouard V."/>
            <person name="Vacherie B."/>
            <person name="Val M.-E."/>
            <person name="Fulton R.S."/>
            <person name="Minx P."/>
            <person name="Wilson R."/>
            <person name="Durrens P."/>
            <person name="Jean G."/>
            <person name="Marck C."/>
            <person name="Martin T."/>
            <person name="Nikolski M."/>
            <person name="Rolland T."/>
            <person name="Seret M.-L."/>
            <person name="Casaregola S."/>
            <person name="Despons L."/>
            <person name="Fairhead C."/>
            <person name="Fischer G."/>
            <person name="Lafontaine I."/>
            <person name="Leh V."/>
            <person name="Lemaire M."/>
            <person name="de Montigny J."/>
            <person name="Neuveglise C."/>
            <person name="Thierry A."/>
            <person name="Blanc-Lenfle I."/>
            <person name="Bleykasten C."/>
            <person name="Diffels J."/>
            <person name="Fritsch E."/>
            <person name="Frangeul L."/>
            <person name="Goeffon A."/>
            <person name="Jauniaux N."/>
            <person name="Kachouri-Lafond R."/>
            <person name="Payen C."/>
            <person name="Potier S."/>
            <person name="Pribylova L."/>
            <person name="Ozanne C."/>
            <person name="Richard G.-F."/>
            <person name="Sacerdot C."/>
            <person name="Straub M.-L."/>
            <person name="Talla E."/>
        </authorList>
    </citation>
    <scope>NUCLEOTIDE SEQUENCE [LARGE SCALE GENOMIC DNA]</scope>
    <source>
        <strain evidence="11">ATCC 56472 / CBS 6340 / NRRL Y-8284</strain>
    </source>
</reference>
<evidence type="ECO:0000256" key="5">
    <source>
        <dbReference type="ARBA" id="ARBA00022679"/>
    </source>
</evidence>
<dbReference type="RefSeq" id="XP_002556491.1">
    <property type="nucleotide sequence ID" value="XM_002556445.1"/>
</dbReference>
<dbReference type="GO" id="GO:0005634">
    <property type="term" value="C:nucleus"/>
    <property type="evidence" value="ECO:0007669"/>
    <property type="project" value="TreeGrafter"/>
</dbReference>
<protein>
    <recommendedName>
        <fullName evidence="4 9">Inositol-pentakisphosphate 2-kinase</fullName>
        <ecNumber evidence="3 9">2.7.1.158</ecNumber>
    </recommendedName>
</protein>
<dbReference type="InParanoid" id="C5E3L8"/>
<comment type="function">
    <text evidence="1">Has kinase activity and phosphorylates inositol-1,3,4,5,6-pentakisphosphate (Ins(1,3,4,5,6)P5) to produce 1,2,3,4,5,6-hexakisphosphate (InsP6), also known as phytate.</text>
</comment>
<evidence type="ECO:0000313" key="10">
    <source>
        <dbReference type="EMBL" id="CAR30629.1"/>
    </source>
</evidence>
<dbReference type="PANTHER" id="PTHR14456">
    <property type="entry name" value="INOSITOL POLYPHOSPHATE KINASE 1"/>
    <property type="match status" value="1"/>
</dbReference>
<dbReference type="GO" id="GO:0032958">
    <property type="term" value="P:inositol phosphate biosynthetic process"/>
    <property type="evidence" value="ECO:0007669"/>
    <property type="project" value="TreeGrafter"/>
</dbReference>
<dbReference type="GO" id="GO:0005524">
    <property type="term" value="F:ATP binding"/>
    <property type="evidence" value="ECO:0007669"/>
    <property type="project" value="UniProtKB-KW"/>
</dbReference>
<dbReference type="GO" id="GO:0035299">
    <property type="term" value="F:inositol-1,3,4,5,6-pentakisphosphate 2-kinase activity"/>
    <property type="evidence" value="ECO:0007669"/>
    <property type="project" value="UniProtKB-EC"/>
</dbReference>
<sequence length="288" mass="32820">MVSTKSASCARLINSGNANAIIQLPGANYLIRCCVRFDSVDKNNKYTLENIEYINTQVRPLLGDCVVSLEPEFLKLDDLLLILRNFVPNCDTDEVVALKMEDLTRCIDGTVNVDHFTKIHSTRDHRTIVWEFKPKWLGNSESSHSLCRNCTHNKLKKRDIRYCYAMALKDPADVVSQCFSRQKVPEQFLRDLRAYLGSEESILVKLAAAQKKLAVVAPRPSELNSESDVTTELALLMTLRDVSCFIRWEASGAISAKIIDVDLKPSSKWRHWATEQRKVHTYCEPVYH</sequence>
<dbReference type="PANTHER" id="PTHR14456:SF2">
    <property type="entry name" value="INOSITOL-PENTAKISPHOSPHATE 2-KINASE"/>
    <property type="match status" value="1"/>
</dbReference>
<evidence type="ECO:0000256" key="9">
    <source>
        <dbReference type="RuleBase" id="RU364126"/>
    </source>
</evidence>
<evidence type="ECO:0000256" key="7">
    <source>
        <dbReference type="ARBA" id="ARBA00022777"/>
    </source>
</evidence>
<dbReference type="Pfam" id="PF06090">
    <property type="entry name" value="Ins_P5_2-kin"/>
    <property type="match status" value="2"/>
</dbReference>
<dbReference type="STRING" id="559295.C5E3L8"/>
<dbReference type="eggNOG" id="ENOG502S05I">
    <property type="taxonomic scope" value="Eukaryota"/>
</dbReference>
<dbReference type="InterPro" id="IPR009286">
    <property type="entry name" value="Ins_P5_2-kin"/>
</dbReference>
<proteinExistence type="inferred from homology"/>
<organism evidence="10 11">
    <name type="scientific">Lachancea thermotolerans (strain ATCC 56472 / CBS 6340 / NRRL Y-8284)</name>
    <name type="common">Yeast</name>
    <name type="synonym">Kluyveromyces thermotolerans</name>
    <dbReference type="NCBI Taxonomy" id="559295"/>
    <lineage>
        <taxon>Eukaryota</taxon>
        <taxon>Fungi</taxon>
        <taxon>Dikarya</taxon>
        <taxon>Ascomycota</taxon>
        <taxon>Saccharomycotina</taxon>
        <taxon>Saccharomycetes</taxon>
        <taxon>Saccharomycetales</taxon>
        <taxon>Saccharomycetaceae</taxon>
        <taxon>Lachancea</taxon>
    </lineage>
</organism>
<comment type="catalytic activity">
    <reaction evidence="9">
        <text>1D-myo-inositol 1,3,4,5,6-pentakisphosphate + ATP = 1D-myo-inositol hexakisphosphate + ADP + H(+)</text>
        <dbReference type="Rhea" id="RHEA:20313"/>
        <dbReference type="ChEBI" id="CHEBI:15378"/>
        <dbReference type="ChEBI" id="CHEBI:30616"/>
        <dbReference type="ChEBI" id="CHEBI:57733"/>
        <dbReference type="ChEBI" id="CHEBI:58130"/>
        <dbReference type="ChEBI" id="CHEBI:456216"/>
        <dbReference type="EC" id="2.7.1.158"/>
    </reaction>
</comment>
<keyword evidence="7 9" id="KW-0418">Kinase</keyword>
<keyword evidence="8 9" id="KW-0067">ATP-binding</keyword>
<comment type="function">
    <text evidence="9">Phosphorylates Ins(1,3,4,5,6)P5 at position 2 to form Ins(1,2,3,4,5,6)P6 (InsP6 or phytate).</text>
</comment>
<dbReference type="Proteomes" id="UP000002036">
    <property type="component" value="Chromosome H"/>
</dbReference>
<evidence type="ECO:0000256" key="8">
    <source>
        <dbReference type="ARBA" id="ARBA00022840"/>
    </source>
</evidence>
<name>C5E3L8_LACTC</name>
<evidence type="ECO:0000256" key="6">
    <source>
        <dbReference type="ARBA" id="ARBA00022741"/>
    </source>
</evidence>
<dbReference type="FunCoup" id="C5E3L8">
    <property type="interactions" value="49"/>
</dbReference>
<evidence type="ECO:0000256" key="3">
    <source>
        <dbReference type="ARBA" id="ARBA00012023"/>
    </source>
</evidence>
<dbReference type="OrthoDB" id="272370at2759"/>
<evidence type="ECO:0000256" key="4">
    <source>
        <dbReference type="ARBA" id="ARBA00014846"/>
    </source>
</evidence>
<dbReference type="GeneID" id="8294854"/>
<dbReference type="KEGG" id="lth:KLTH0H14630g"/>
<keyword evidence="6 9" id="KW-0547">Nucleotide-binding</keyword>
<evidence type="ECO:0000313" key="11">
    <source>
        <dbReference type="Proteomes" id="UP000002036"/>
    </source>
</evidence>
<dbReference type="EMBL" id="CU928180">
    <property type="protein sequence ID" value="CAR30629.1"/>
    <property type="molecule type" value="Genomic_DNA"/>
</dbReference>
<evidence type="ECO:0000256" key="1">
    <source>
        <dbReference type="ARBA" id="ARBA00003979"/>
    </source>
</evidence>